<dbReference type="InterPro" id="IPR046848">
    <property type="entry name" value="E_motif"/>
</dbReference>
<dbReference type="InterPro" id="IPR011990">
    <property type="entry name" value="TPR-like_helical_dom_sf"/>
</dbReference>
<dbReference type="Pfam" id="PF20431">
    <property type="entry name" value="E_motif"/>
    <property type="match status" value="1"/>
</dbReference>
<evidence type="ECO:0000313" key="4">
    <source>
        <dbReference type="Proteomes" id="UP000823749"/>
    </source>
</evidence>
<evidence type="ECO:0000256" key="2">
    <source>
        <dbReference type="PROSITE-ProRule" id="PRU00708"/>
    </source>
</evidence>
<dbReference type="InterPro" id="IPR046960">
    <property type="entry name" value="PPR_At4g14850-like_plant"/>
</dbReference>
<dbReference type="Pfam" id="PF13041">
    <property type="entry name" value="PPR_2"/>
    <property type="match status" value="1"/>
</dbReference>
<dbReference type="PANTHER" id="PTHR47926">
    <property type="entry name" value="PENTATRICOPEPTIDE REPEAT-CONTAINING PROTEIN"/>
    <property type="match status" value="1"/>
</dbReference>
<dbReference type="EMBL" id="JACTNZ010000001">
    <property type="protein sequence ID" value="KAG5565253.1"/>
    <property type="molecule type" value="Genomic_DNA"/>
</dbReference>
<dbReference type="PROSITE" id="PS51375">
    <property type="entry name" value="PPR"/>
    <property type="match status" value="3"/>
</dbReference>
<reference evidence="3" key="1">
    <citation type="submission" date="2020-08" db="EMBL/GenBank/DDBJ databases">
        <title>Plant Genome Project.</title>
        <authorList>
            <person name="Zhang R.-G."/>
        </authorList>
    </citation>
    <scope>NUCLEOTIDE SEQUENCE</scope>
    <source>
        <strain evidence="3">WSP0</strain>
        <tissue evidence="3">Leaf</tissue>
    </source>
</reference>
<dbReference type="Gene3D" id="1.25.40.10">
    <property type="entry name" value="Tetratricopeptide repeat domain"/>
    <property type="match status" value="2"/>
</dbReference>
<dbReference type="Proteomes" id="UP000823749">
    <property type="component" value="Chromosome 1"/>
</dbReference>
<sequence>MVSEGFKPNVATLVTILSACSHIASLEKGEQIHSYAKDEGFELDISLSTALVDMYAKCGQLDKSRKIFDAIKEKDAISWNVMISGYGMHGDAESAIEIFQQMKQSNVRPNELTFLAVLSACTHAGLVREGKCFFDRMRNYALSPNLKHYSCMVDLLGRSGNLHEAEDLVLSMPIAPDGGIWGSLLSACKIHNNAEFGIRVAKHAIEADPENEGYYVMIADLYLSLGRWEEAENVRAKMKEMGVRTRAGWSTV</sequence>
<keyword evidence="4" id="KW-1185">Reference proteome</keyword>
<dbReference type="NCBIfam" id="TIGR00756">
    <property type="entry name" value="PPR"/>
    <property type="match status" value="2"/>
</dbReference>
<protein>
    <recommendedName>
        <fullName evidence="5">Pentatricopeptide repeat-containing protein</fullName>
    </recommendedName>
</protein>
<organism evidence="3 4">
    <name type="scientific">Rhododendron griersonianum</name>
    <dbReference type="NCBI Taxonomy" id="479676"/>
    <lineage>
        <taxon>Eukaryota</taxon>
        <taxon>Viridiplantae</taxon>
        <taxon>Streptophyta</taxon>
        <taxon>Embryophyta</taxon>
        <taxon>Tracheophyta</taxon>
        <taxon>Spermatophyta</taxon>
        <taxon>Magnoliopsida</taxon>
        <taxon>eudicotyledons</taxon>
        <taxon>Gunneridae</taxon>
        <taxon>Pentapetalae</taxon>
        <taxon>asterids</taxon>
        <taxon>Ericales</taxon>
        <taxon>Ericaceae</taxon>
        <taxon>Ericoideae</taxon>
        <taxon>Rhodoreae</taxon>
        <taxon>Rhododendron</taxon>
    </lineage>
</organism>
<dbReference type="AlphaFoldDB" id="A0AAV6LJE4"/>
<comment type="caution">
    <text evidence="3">The sequence shown here is derived from an EMBL/GenBank/DDBJ whole genome shotgun (WGS) entry which is preliminary data.</text>
</comment>
<dbReference type="FunFam" id="1.25.40.10:FF:000090">
    <property type="entry name" value="Pentatricopeptide repeat-containing protein, chloroplastic"/>
    <property type="match status" value="1"/>
</dbReference>
<dbReference type="SUPFAM" id="SSF48452">
    <property type="entry name" value="TPR-like"/>
    <property type="match status" value="1"/>
</dbReference>
<accession>A0AAV6LJE4</accession>
<dbReference type="Pfam" id="PF01535">
    <property type="entry name" value="PPR"/>
    <property type="match status" value="2"/>
</dbReference>
<feature type="repeat" description="PPR" evidence="2">
    <location>
        <begin position="110"/>
        <end position="144"/>
    </location>
</feature>
<evidence type="ECO:0008006" key="5">
    <source>
        <dbReference type="Google" id="ProtNLM"/>
    </source>
</evidence>
<feature type="repeat" description="PPR" evidence="2">
    <location>
        <begin position="75"/>
        <end position="109"/>
    </location>
</feature>
<dbReference type="PANTHER" id="PTHR47926:SF397">
    <property type="entry name" value="(WILD MALAYSIAN BANANA) HYPOTHETICAL PROTEIN"/>
    <property type="match status" value="1"/>
</dbReference>
<dbReference type="PROSITE" id="PS51257">
    <property type="entry name" value="PROKAR_LIPOPROTEIN"/>
    <property type="match status" value="1"/>
</dbReference>
<evidence type="ECO:0000313" key="3">
    <source>
        <dbReference type="EMBL" id="KAG5565253.1"/>
    </source>
</evidence>
<feature type="repeat" description="PPR" evidence="2">
    <location>
        <begin position="211"/>
        <end position="245"/>
    </location>
</feature>
<gene>
    <name evidence="3" type="ORF">RHGRI_001220</name>
</gene>
<dbReference type="GO" id="GO:0003723">
    <property type="term" value="F:RNA binding"/>
    <property type="evidence" value="ECO:0007669"/>
    <property type="project" value="InterPro"/>
</dbReference>
<dbReference type="InterPro" id="IPR002885">
    <property type="entry name" value="PPR_rpt"/>
</dbReference>
<keyword evidence="1" id="KW-0677">Repeat</keyword>
<dbReference type="GO" id="GO:0009451">
    <property type="term" value="P:RNA modification"/>
    <property type="evidence" value="ECO:0007669"/>
    <property type="project" value="InterPro"/>
</dbReference>
<proteinExistence type="predicted"/>
<name>A0AAV6LJE4_9ERIC</name>
<evidence type="ECO:0000256" key="1">
    <source>
        <dbReference type="ARBA" id="ARBA00022737"/>
    </source>
</evidence>